<dbReference type="EMBL" id="CCAE010000081">
    <property type="protein sequence ID" value="CDN90407.1"/>
    <property type="molecule type" value="Genomic_DNA"/>
</dbReference>
<accession>A0A1L1PTZ7</accession>
<dbReference type="PIRSF" id="PIRSF036389">
    <property type="entry name" value="IOR_B"/>
    <property type="match status" value="1"/>
</dbReference>
<dbReference type="InterPro" id="IPR012368">
    <property type="entry name" value="OxRdtase_Mopterin-bd_su_IorB"/>
</dbReference>
<dbReference type="Proteomes" id="UP000028878">
    <property type="component" value="Unassembled WGS sequence"/>
</dbReference>
<dbReference type="InterPro" id="IPR006311">
    <property type="entry name" value="TAT_signal"/>
</dbReference>
<protein>
    <submittedName>
        <fullName evidence="2">Aerobic-type carbon monoxide dehydrogenase, large subunit CoxL/CutL-like protein</fullName>
    </submittedName>
</protein>
<dbReference type="PANTHER" id="PTHR47495:SF2">
    <property type="entry name" value="ALDEHYDE DEHYDROGENASE"/>
    <property type="match status" value="1"/>
</dbReference>
<reference evidence="3" key="2">
    <citation type="submission" date="2014-11" db="EMBL/GenBank/DDBJ databases">
        <title>Draft genome sequence of Hydrogenophaga intermedia S1.</title>
        <authorList>
            <person name="Gan H.M."/>
            <person name="Chew T.H."/>
            <person name="Stolz A."/>
        </authorList>
    </citation>
    <scope>NUCLEOTIDE SEQUENCE [LARGE SCALE GENOMIC DNA]</scope>
    <source>
        <strain evidence="3">S1</strain>
    </source>
</reference>
<dbReference type="InterPro" id="IPR052516">
    <property type="entry name" value="N-heterocyclic_Hydroxylase"/>
</dbReference>
<organism evidence="2 3">
    <name type="scientific">Hydrogenophaga intermedia</name>
    <dbReference type="NCBI Taxonomy" id="65786"/>
    <lineage>
        <taxon>Bacteria</taxon>
        <taxon>Pseudomonadati</taxon>
        <taxon>Pseudomonadota</taxon>
        <taxon>Betaproteobacteria</taxon>
        <taxon>Burkholderiales</taxon>
        <taxon>Comamonadaceae</taxon>
        <taxon>Hydrogenophaga</taxon>
    </lineage>
</organism>
<dbReference type="GO" id="GO:0016491">
    <property type="term" value="F:oxidoreductase activity"/>
    <property type="evidence" value="ECO:0007669"/>
    <property type="project" value="InterPro"/>
</dbReference>
<dbReference type="Pfam" id="PF20256">
    <property type="entry name" value="MoCoBD_2"/>
    <property type="match status" value="2"/>
</dbReference>
<dbReference type="PROSITE" id="PS51318">
    <property type="entry name" value="TAT"/>
    <property type="match status" value="1"/>
</dbReference>
<dbReference type="AlphaFoldDB" id="A0A1L1PTZ7"/>
<reference evidence="3" key="1">
    <citation type="submission" date="2014-02" db="EMBL/GenBank/DDBJ databases">
        <authorList>
            <person name="Gan H."/>
        </authorList>
    </citation>
    <scope>NUCLEOTIDE SEQUENCE [LARGE SCALE GENOMIC DNA]</scope>
    <source>
        <strain evidence="3">S1</strain>
    </source>
</reference>
<sequence length="717" mass="76978">MNPHIPGPNAVGSTRRTFLQQGLTASLTVAVPLPLFAAPPGGNPPPPRLPQSFIRIHGDSRVTFFLPTCEMGQGIHTGQAQILAEELGADWKRVNVEMPLRPTADFRLPMGQMRSVGSFGIRFWHDPLRRAAAQARSVLIQAAAARLSVDPETLDTVDSAVVHAPSRRRIPFGELVETANGMPVPAEPRLRPASQRPLTGKTVPRLDVPAKVRGEAVFSSDVRLPGMAYGAVRLAPVFTAEVASIDEGSVRAMPGVLAVVRVPRGAVVVAESWWQARQAAEQLDIRFTGTPNDALDSDEIARRLKAGLNATDVPPALSRGDAASAFEKAAKVVEAEYHVPMLAHACMEPISGTARATSDSAELWVGTQGHDVIRMTLERAAGIPNERMSLHTTYLGGGFGRKTIADIALQAVLASRAVGGRPVKVLWQRADDMQQGHYRQTMMARFRAALDAEGRIQAMRIRVSGPQMGRDNFGVQGPSDPFSLAGLTDMRYQLPALHIDHAVVPLPIPMCPWHSIAHSFTGYWLETFMNECAAAAGVDPLIYRKTHLVGQPRMLAVLDQVAARANWSSPPRAGVHRGVAVVESYGSPVAQVVEIRLLEGKVKVERVCVAIDCGRAINPGQVRQQMHGGVVGALSAALHDKITIREGRAEQATFGDYPLLRIHETPRVETDIVEIGSPLGGVGEPGVPPTAPALVGAIHAATGRFVRSLPLADHGLV</sequence>
<dbReference type="Pfam" id="PF02738">
    <property type="entry name" value="MoCoBD_1"/>
    <property type="match status" value="1"/>
</dbReference>
<dbReference type="Gene3D" id="3.30.365.10">
    <property type="entry name" value="Aldehyde oxidase/xanthine dehydrogenase, molybdopterin binding domain"/>
    <property type="match status" value="4"/>
</dbReference>
<dbReference type="RefSeq" id="WP_081922055.1">
    <property type="nucleotide sequence ID" value="NZ_CCAE010000081.1"/>
</dbReference>
<dbReference type="SMART" id="SM01008">
    <property type="entry name" value="Ald_Xan_dh_C"/>
    <property type="match status" value="1"/>
</dbReference>
<dbReference type="InterPro" id="IPR046867">
    <property type="entry name" value="AldOxase/xan_DH_MoCoBD2"/>
</dbReference>
<feature type="domain" description="Aldehyde oxidase/xanthine dehydrogenase a/b hammerhead" evidence="1">
    <location>
        <begin position="213"/>
        <end position="291"/>
    </location>
</feature>
<proteinExistence type="predicted"/>
<dbReference type="PANTHER" id="PTHR47495">
    <property type="entry name" value="ALDEHYDE DEHYDROGENASE"/>
    <property type="match status" value="1"/>
</dbReference>
<evidence type="ECO:0000313" key="3">
    <source>
        <dbReference type="Proteomes" id="UP000028878"/>
    </source>
</evidence>
<keyword evidence="3" id="KW-1185">Reference proteome</keyword>
<dbReference type="InterPro" id="IPR008274">
    <property type="entry name" value="AldOxase/xan_DH_MoCoBD1"/>
</dbReference>
<dbReference type="SUPFAM" id="SSF56003">
    <property type="entry name" value="Molybdenum cofactor-binding domain"/>
    <property type="match status" value="2"/>
</dbReference>
<evidence type="ECO:0000259" key="1">
    <source>
        <dbReference type="SMART" id="SM01008"/>
    </source>
</evidence>
<dbReference type="InterPro" id="IPR037165">
    <property type="entry name" value="AldOxase/xan_DH_Mopterin-bd_sf"/>
</dbReference>
<gene>
    <name evidence="2" type="ORF">BN948_04851</name>
</gene>
<dbReference type="Gene3D" id="3.90.1170.50">
    <property type="entry name" value="Aldehyde oxidase/xanthine dehydrogenase, a/b hammerhead"/>
    <property type="match status" value="1"/>
</dbReference>
<evidence type="ECO:0000313" key="2">
    <source>
        <dbReference type="EMBL" id="CDN90407.1"/>
    </source>
</evidence>
<name>A0A1L1PTZ7_HYDIT</name>
<dbReference type="InterPro" id="IPR000674">
    <property type="entry name" value="Ald_Oxase/Xan_DH_a/b"/>
</dbReference>